<evidence type="ECO:0000313" key="2">
    <source>
        <dbReference type="Proteomes" id="UP001433508"/>
    </source>
</evidence>
<accession>A0ACC3SYU2</accession>
<dbReference type="Proteomes" id="UP001433508">
    <property type="component" value="Unassembled WGS sequence"/>
</dbReference>
<dbReference type="EMBL" id="MU971379">
    <property type="protein sequence ID" value="KAK9236833.1"/>
    <property type="molecule type" value="Genomic_DNA"/>
</dbReference>
<evidence type="ECO:0000313" key="1">
    <source>
        <dbReference type="EMBL" id="KAK9236833.1"/>
    </source>
</evidence>
<reference evidence="2" key="1">
    <citation type="journal article" date="2024" name="Front. Bioeng. Biotechnol.">
        <title>Genome-scale model development and genomic sequencing of the oleaginous clade Lipomyces.</title>
        <authorList>
            <person name="Czajka J.J."/>
            <person name="Han Y."/>
            <person name="Kim J."/>
            <person name="Mondo S.J."/>
            <person name="Hofstad B.A."/>
            <person name="Robles A."/>
            <person name="Haridas S."/>
            <person name="Riley R."/>
            <person name="LaButti K."/>
            <person name="Pangilinan J."/>
            <person name="Andreopoulos W."/>
            <person name="Lipzen A."/>
            <person name="Yan J."/>
            <person name="Wang M."/>
            <person name="Ng V."/>
            <person name="Grigoriev I.V."/>
            <person name="Spatafora J.W."/>
            <person name="Magnuson J.K."/>
            <person name="Baker S.E."/>
            <person name="Pomraning K.R."/>
        </authorList>
    </citation>
    <scope>NUCLEOTIDE SEQUENCE [LARGE SCALE GENOMIC DNA]</scope>
    <source>
        <strain evidence="2">CBS 7786</strain>
    </source>
</reference>
<name>A0ACC3SYU2_LIPKO</name>
<keyword evidence="2" id="KW-1185">Reference proteome</keyword>
<sequence length="822" mass="92256">MPRQSYLSLDSTPEPSRRSKKLINRQSLSPAKQRRLSSAVSTPALNDDLSEKLMRTTNRRNALNEINKNIMASVATPRRTTDAPNRDADDNSAYNTPRVPNLSNFEEWMKLATDNKINATNSWNFALIDYFHDMSLLKEGDGINFQKASCTLDGCVKIYTSRIDSVATETGKLLSGLTENSSKLRNKADENDVVDSADDDGDEEHEEATKKAKRRVRSEATLVKDFSAIQLKKLDLEFSVDPLFKKASADFDEGGAKGLLFNHLSTDNSGRVVFDTSEDAQANPLENVEASLNGPYKDLDLGPLRDRYFSDILDDLDSKFISPSLKDFEFPADPNAVPLDIPFLRSFNDDLSEMGPNDQRDDYGGNDDSIHYPVEQPIDGEGMPIVKDEFGNGGDLWLSNIRSGSELPEFDDGFVNGVDDADEDGERINTENPGSYMLQFVKNNAQEDENGILAYFDDNIKKTWTGLQHWRIQKAKKDAQGTKKPQQTRQSRKKEELVIDFFNDVDVDEDAIFEQGNPSSTLLPKSQWRSETRNLLQEETNFNPKDLFRLFLKPRVQLHFLKSGQRSTKTGSNALPPRTSDTDTQTDNYVGNPDDDDCPQPLEDEGRPQIYDANFFNDDAFGPVPANDDRSFVDAAESLDDYSAAEISLAEGDSSGNHTIVPADATISNEGNLTTFIRREEAQEEFEFGSQLVLNSGRKFKTDYVNYARVAKKVDVKKLKDNLWRTLDYDRQSPQEMTADEAPGKKPLRPEVLVEQEPKYLSGIVGSLKDMYPAKAMADISTSFCFICLLHLANEKGLDIKNNADFTDLAIRRDLTAVIDEY</sequence>
<organism evidence="1 2">
    <name type="scientific">Lipomyces kononenkoae</name>
    <name type="common">Yeast</name>
    <dbReference type="NCBI Taxonomy" id="34357"/>
    <lineage>
        <taxon>Eukaryota</taxon>
        <taxon>Fungi</taxon>
        <taxon>Dikarya</taxon>
        <taxon>Ascomycota</taxon>
        <taxon>Saccharomycotina</taxon>
        <taxon>Lipomycetes</taxon>
        <taxon>Lipomycetales</taxon>
        <taxon>Lipomycetaceae</taxon>
        <taxon>Lipomyces</taxon>
    </lineage>
</organism>
<proteinExistence type="predicted"/>
<protein>
    <submittedName>
        <fullName evidence="1">Condensin complex subunit 2/barren</fullName>
    </submittedName>
</protein>
<comment type="caution">
    <text evidence="1">The sequence shown here is derived from an EMBL/GenBank/DDBJ whole genome shotgun (WGS) entry which is preliminary data.</text>
</comment>
<gene>
    <name evidence="1" type="ORF">V1525DRAFT_192158</name>
</gene>